<evidence type="ECO:0000256" key="1">
    <source>
        <dbReference type="SAM" id="MobiDB-lite"/>
    </source>
</evidence>
<dbReference type="EMBL" id="CAJVPI010000030">
    <property type="protein sequence ID" value="CAG8461118.1"/>
    <property type="molecule type" value="Genomic_DNA"/>
</dbReference>
<gene>
    <name evidence="2" type="ORF">PBRASI_LOCUS583</name>
</gene>
<dbReference type="AlphaFoldDB" id="A0A9N8VNJ7"/>
<dbReference type="Proteomes" id="UP000789739">
    <property type="component" value="Unassembled WGS sequence"/>
</dbReference>
<evidence type="ECO:0000313" key="2">
    <source>
        <dbReference type="EMBL" id="CAG8461118.1"/>
    </source>
</evidence>
<organism evidence="2 3">
    <name type="scientific">Paraglomus brasilianum</name>
    <dbReference type="NCBI Taxonomy" id="144538"/>
    <lineage>
        <taxon>Eukaryota</taxon>
        <taxon>Fungi</taxon>
        <taxon>Fungi incertae sedis</taxon>
        <taxon>Mucoromycota</taxon>
        <taxon>Glomeromycotina</taxon>
        <taxon>Glomeromycetes</taxon>
        <taxon>Paraglomerales</taxon>
        <taxon>Paraglomeraceae</taxon>
        <taxon>Paraglomus</taxon>
    </lineage>
</organism>
<reference evidence="2" key="1">
    <citation type="submission" date="2021-06" db="EMBL/GenBank/DDBJ databases">
        <authorList>
            <person name="Kallberg Y."/>
            <person name="Tangrot J."/>
            <person name="Rosling A."/>
        </authorList>
    </citation>
    <scope>NUCLEOTIDE SEQUENCE</scope>
    <source>
        <strain evidence="2">BR232B</strain>
    </source>
</reference>
<evidence type="ECO:0000313" key="3">
    <source>
        <dbReference type="Proteomes" id="UP000789739"/>
    </source>
</evidence>
<protein>
    <submittedName>
        <fullName evidence="2">7499_t:CDS:1</fullName>
    </submittedName>
</protein>
<keyword evidence="3" id="KW-1185">Reference proteome</keyword>
<sequence length="145" mass="16312">MVLSLNPLLKMEVEALGSDVMYTPETFFITAPSLSYVCLCDSTVRKVHERMVEEINLDMYSNVIEQIENINPGLFEKDIFLGKKKSTKNKAEKRLIENAISSRPPPSPSLSTSHPLPSSLPPPYGDFKEKKETRDLATQINIKLS</sequence>
<feature type="region of interest" description="Disordered" evidence="1">
    <location>
        <begin position="86"/>
        <end position="130"/>
    </location>
</feature>
<accession>A0A9N8VNJ7</accession>
<proteinExistence type="predicted"/>
<name>A0A9N8VNJ7_9GLOM</name>
<comment type="caution">
    <text evidence="2">The sequence shown here is derived from an EMBL/GenBank/DDBJ whole genome shotgun (WGS) entry which is preliminary data.</text>
</comment>